<evidence type="ECO:0000256" key="4">
    <source>
        <dbReference type="ARBA" id="ARBA00022833"/>
    </source>
</evidence>
<name>A0A8X6PTH2_NEPPI</name>
<dbReference type="AlphaFoldDB" id="A0A8X6PTH2"/>
<dbReference type="InterPro" id="IPR050688">
    <property type="entry name" value="Zinc_finger/UBP_domain"/>
</dbReference>
<keyword evidence="4" id="KW-0862">Zinc</keyword>
<dbReference type="Pfam" id="PF00096">
    <property type="entry name" value="zf-C2H2"/>
    <property type="match status" value="2"/>
</dbReference>
<dbReference type="PANTHER" id="PTHR24403:SF67">
    <property type="entry name" value="FI01116P-RELATED"/>
    <property type="match status" value="1"/>
</dbReference>
<dbReference type="PROSITE" id="PS50157">
    <property type="entry name" value="ZINC_FINGER_C2H2_2"/>
    <property type="match status" value="4"/>
</dbReference>
<dbReference type="Gene3D" id="3.30.160.60">
    <property type="entry name" value="Classic Zinc Finger"/>
    <property type="match status" value="3"/>
</dbReference>
<dbReference type="OrthoDB" id="6365676at2759"/>
<organism evidence="7 8">
    <name type="scientific">Nephila pilipes</name>
    <name type="common">Giant wood spider</name>
    <name type="synonym">Nephila maculata</name>
    <dbReference type="NCBI Taxonomy" id="299642"/>
    <lineage>
        <taxon>Eukaryota</taxon>
        <taxon>Metazoa</taxon>
        <taxon>Ecdysozoa</taxon>
        <taxon>Arthropoda</taxon>
        <taxon>Chelicerata</taxon>
        <taxon>Arachnida</taxon>
        <taxon>Araneae</taxon>
        <taxon>Araneomorphae</taxon>
        <taxon>Entelegynae</taxon>
        <taxon>Araneoidea</taxon>
        <taxon>Nephilidae</taxon>
        <taxon>Nephila</taxon>
    </lineage>
</organism>
<dbReference type="GO" id="GO:0045944">
    <property type="term" value="P:positive regulation of transcription by RNA polymerase II"/>
    <property type="evidence" value="ECO:0007669"/>
    <property type="project" value="TreeGrafter"/>
</dbReference>
<dbReference type="InterPro" id="IPR036236">
    <property type="entry name" value="Znf_C2H2_sf"/>
</dbReference>
<comment type="caution">
    <text evidence="7">The sequence shown here is derived from an EMBL/GenBank/DDBJ whole genome shotgun (WGS) entry which is preliminary data.</text>
</comment>
<dbReference type="PANTHER" id="PTHR24403">
    <property type="entry name" value="ZINC FINGER PROTEIN"/>
    <property type="match status" value="1"/>
</dbReference>
<evidence type="ECO:0000313" key="8">
    <source>
        <dbReference type="Proteomes" id="UP000887013"/>
    </source>
</evidence>
<dbReference type="GO" id="GO:0008270">
    <property type="term" value="F:zinc ion binding"/>
    <property type="evidence" value="ECO:0007669"/>
    <property type="project" value="UniProtKB-KW"/>
</dbReference>
<evidence type="ECO:0000256" key="1">
    <source>
        <dbReference type="ARBA" id="ARBA00022723"/>
    </source>
</evidence>
<keyword evidence="8" id="KW-1185">Reference proteome</keyword>
<evidence type="ECO:0000256" key="3">
    <source>
        <dbReference type="ARBA" id="ARBA00022771"/>
    </source>
</evidence>
<keyword evidence="1" id="KW-0479">Metal-binding</keyword>
<dbReference type="EMBL" id="BMAW01022860">
    <property type="protein sequence ID" value="GFT79927.1"/>
    <property type="molecule type" value="Genomic_DNA"/>
</dbReference>
<dbReference type="SUPFAM" id="SSF57667">
    <property type="entry name" value="beta-beta-alpha zinc fingers"/>
    <property type="match status" value="2"/>
</dbReference>
<feature type="domain" description="C2H2-type" evidence="6">
    <location>
        <begin position="99"/>
        <end position="126"/>
    </location>
</feature>
<feature type="domain" description="C2H2-type" evidence="6">
    <location>
        <begin position="127"/>
        <end position="154"/>
    </location>
</feature>
<evidence type="ECO:0000313" key="7">
    <source>
        <dbReference type="EMBL" id="GFT79927.1"/>
    </source>
</evidence>
<dbReference type="GO" id="GO:0005634">
    <property type="term" value="C:nucleus"/>
    <property type="evidence" value="ECO:0007669"/>
    <property type="project" value="TreeGrafter"/>
</dbReference>
<evidence type="ECO:0000256" key="2">
    <source>
        <dbReference type="ARBA" id="ARBA00022737"/>
    </source>
</evidence>
<reference evidence="7" key="1">
    <citation type="submission" date="2020-08" db="EMBL/GenBank/DDBJ databases">
        <title>Multicomponent nature underlies the extraordinary mechanical properties of spider dragline silk.</title>
        <authorList>
            <person name="Kono N."/>
            <person name="Nakamura H."/>
            <person name="Mori M."/>
            <person name="Yoshida Y."/>
            <person name="Ohtoshi R."/>
            <person name="Malay A.D."/>
            <person name="Moran D.A.P."/>
            <person name="Tomita M."/>
            <person name="Numata K."/>
            <person name="Arakawa K."/>
        </authorList>
    </citation>
    <scope>NUCLEOTIDE SEQUENCE</scope>
</reference>
<dbReference type="InterPro" id="IPR013087">
    <property type="entry name" value="Znf_C2H2_type"/>
</dbReference>
<dbReference type="Proteomes" id="UP000887013">
    <property type="component" value="Unassembled WGS sequence"/>
</dbReference>
<keyword evidence="2" id="KW-0677">Repeat</keyword>
<evidence type="ECO:0000259" key="6">
    <source>
        <dbReference type="PROSITE" id="PS50157"/>
    </source>
</evidence>
<proteinExistence type="predicted"/>
<dbReference type="SMART" id="SM00355">
    <property type="entry name" value="ZnF_C2H2"/>
    <property type="match status" value="4"/>
</dbReference>
<gene>
    <name evidence="7" type="primary">ZNF227_5</name>
    <name evidence="7" type="ORF">NPIL_608041</name>
</gene>
<evidence type="ECO:0000256" key="5">
    <source>
        <dbReference type="PROSITE-ProRule" id="PRU00042"/>
    </source>
</evidence>
<sequence length="270" mass="30628">MEKTEVILINPSVGIDVTDFSNKFLYKCPKCDRCFPNIGPLKCHYGKAHRQSEPFVCIIDSSLVCEICNKSFVQRCDLNAHYRKVHLKKNQKTDPEMLYKCDVCEQAFAWKSALENHYHVHGNKESFMCDVCKKSFFELNNLETHYLTHTNVKPICKICFNQSNNPSKQYGGKIILMRMQVIMRVLTLVNASRINRTVGPCLVGYCLDGQRVVCSGFVSAEKSTILKTVRIPSTIVLLNLSTTLFSCGENTKILVAFISNSPKKESNPLL</sequence>
<protein>
    <submittedName>
        <fullName evidence="7">Zinc finger protein 227</fullName>
    </submittedName>
</protein>
<dbReference type="PROSITE" id="PS00028">
    <property type="entry name" value="ZINC_FINGER_C2H2_1"/>
    <property type="match status" value="4"/>
</dbReference>
<feature type="domain" description="C2H2-type" evidence="6">
    <location>
        <begin position="63"/>
        <end position="91"/>
    </location>
</feature>
<keyword evidence="3 5" id="KW-0863">Zinc-finger</keyword>
<accession>A0A8X6PTH2</accession>
<feature type="domain" description="C2H2-type" evidence="6">
    <location>
        <begin position="26"/>
        <end position="54"/>
    </location>
</feature>